<dbReference type="Pfam" id="PF12937">
    <property type="entry name" value="F-box-like"/>
    <property type="match status" value="1"/>
</dbReference>
<name>A0A9P3FLM1_9PEZI</name>
<dbReference type="EMBL" id="BOLY01000009">
    <property type="protein sequence ID" value="GIZ49216.1"/>
    <property type="molecule type" value="Genomic_DNA"/>
</dbReference>
<dbReference type="Proteomes" id="UP000825890">
    <property type="component" value="Unassembled WGS sequence"/>
</dbReference>
<accession>A0A9P3FLM1</accession>
<keyword evidence="3" id="KW-1185">Reference proteome</keyword>
<reference evidence="2 3" key="1">
    <citation type="submission" date="2021-01" db="EMBL/GenBank/DDBJ databases">
        <title>Cercospora kikuchii MAFF 305040 whole genome shotgun sequence.</title>
        <authorList>
            <person name="Kashiwa T."/>
            <person name="Suzuki T."/>
        </authorList>
    </citation>
    <scope>NUCLEOTIDE SEQUENCE [LARGE SCALE GENOMIC DNA]</scope>
    <source>
        <strain evidence="2 3">MAFF 305040</strain>
    </source>
</reference>
<evidence type="ECO:0000313" key="3">
    <source>
        <dbReference type="Proteomes" id="UP000825890"/>
    </source>
</evidence>
<sequence>MEFWNAPDHLNDSRTIAIGQHAELRSEISKLLARIQNDPTTNTEMQEGLRALLQRSTALVQTLKLFVPGPYYNHASSPRSYALAAKAFGIVELLEMILGHLDQASLSNAQAVCRAWEDIIEGSAPLSQNRYRLFPASPEIFRIIPTTHTPKGFSTSVRFHAHKLQSKAGPKWLQLQWTSIIAQLTDENHRVPQSLNAACRDILISENPAVKSMRIWQSCTRSRHEIIPANTYFPEFCTVGDEPPEATTASSSVLTTSSPWASPTLQSILHGPGLWAPHLSTCEDTMKPTKPIGQRLGYTLKRGTVLNDDGLALGDLCDVASKISATHDRCPYQAEHEYDPATGTVVIDFQFIGLINLENRLWARQMKWKWDAENKRAYETASKDNRK</sequence>
<protein>
    <recommendedName>
        <fullName evidence="1">F-box domain-containing protein</fullName>
    </recommendedName>
</protein>
<gene>
    <name evidence="2" type="ORF">CKM354_001225100</name>
</gene>
<dbReference type="OrthoDB" id="10568626at2759"/>
<feature type="domain" description="F-box" evidence="1">
    <location>
        <begin position="92"/>
        <end position="121"/>
    </location>
</feature>
<evidence type="ECO:0000313" key="2">
    <source>
        <dbReference type="EMBL" id="GIZ49216.1"/>
    </source>
</evidence>
<comment type="caution">
    <text evidence="2">The sequence shown here is derived from an EMBL/GenBank/DDBJ whole genome shotgun (WGS) entry which is preliminary data.</text>
</comment>
<organism evidence="2 3">
    <name type="scientific">Cercospora kikuchii</name>
    <dbReference type="NCBI Taxonomy" id="84275"/>
    <lineage>
        <taxon>Eukaryota</taxon>
        <taxon>Fungi</taxon>
        <taxon>Dikarya</taxon>
        <taxon>Ascomycota</taxon>
        <taxon>Pezizomycotina</taxon>
        <taxon>Dothideomycetes</taxon>
        <taxon>Dothideomycetidae</taxon>
        <taxon>Mycosphaerellales</taxon>
        <taxon>Mycosphaerellaceae</taxon>
        <taxon>Cercospora</taxon>
    </lineage>
</organism>
<dbReference type="GeneID" id="68297826"/>
<dbReference type="InterPro" id="IPR001810">
    <property type="entry name" value="F-box_dom"/>
</dbReference>
<evidence type="ECO:0000259" key="1">
    <source>
        <dbReference type="Pfam" id="PF12937"/>
    </source>
</evidence>
<dbReference type="InterPro" id="IPR036047">
    <property type="entry name" value="F-box-like_dom_sf"/>
</dbReference>
<dbReference type="SUPFAM" id="SSF81383">
    <property type="entry name" value="F-box domain"/>
    <property type="match status" value="1"/>
</dbReference>
<dbReference type="AlphaFoldDB" id="A0A9P3FLM1"/>
<dbReference type="Gene3D" id="1.20.1280.50">
    <property type="match status" value="1"/>
</dbReference>
<dbReference type="RefSeq" id="XP_044663703.1">
    <property type="nucleotide sequence ID" value="XM_044807768.1"/>
</dbReference>
<dbReference type="CDD" id="cd09917">
    <property type="entry name" value="F-box_SF"/>
    <property type="match status" value="1"/>
</dbReference>
<proteinExistence type="predicted"/>